<accession>A0AAV1S689</accession>
<evidence type="ECO:0000256" key="1">
    <source>
        <dbReference type="SAM" id="MobiDB-lite"/>
    </source>
</evidence>
<dbReference type="AlphaFoldDB" id="A0AAV1S689"/>
<protein>
    <submittedName>
        <fullName evidence="2">Uncharacterized protein</fullName>
    </submittedName>
</protein>
<reference evidence="2 3" key="1">
    <citation type="submission" date="2024-01" db="EMBL/GenBank/DDBJ databases">
        <authorList>
            <person name="Waweru B."/>
        </authorList>
    </citation>
    <scope>NUCLEOTIDE SEQUENCE [LARGE SCALE GENOMIC DNA]</scope>
</reference>
<sequence>MTQNMKNSHDADNNIGMHACFKQPSQAYSCDGRSKILEKNLQNMHGYTAEIGRPNFPDKEFLEKDYYSQSTKRTLVLICPNLECQEKTPTRMPKMHSSQGTILAKGITARP</sequence>
<proteinExistence type="predicted"/>
<evidence type="ECO:0000313" key="2">
    <source>
        <dbReference type="EMBL" id="CAK7345903.1"/>
    </source>
</evidence>
<dbReference type="Proteomes" id="UP001314170">
    <property type="component" value="Unassembled WGS sequence"/>
</dbReference>
<keyword evidence="3" id="KW-1185">Reference proteome</keyword>
<name>A0AAV1S689_9ROSI</name>
<evidence type="ECO:0000313" key="3">
    <source>
        <dbReference type="Proteomes" id="UP001314170"/>
    </source>
</evidence>
<gene>
    <name evidence="2" type="ORF">DCAF_LOCUS18566</name>
</gene>
<organism evidence="2 3">
    <name type="scientific">Dovyalis caffra</name>
    <dbReference type="NCBI Taxonomy" id="77055"/>
    <lineage>
        <taxon>Eukaryota</taxon>
        <taxon>Viridiplantae</taxon>
        <taxon>Streptophyta</taxon>
        <taxon>Embryophyta</taxon>
        <taxon>Tracheophyta</taxon>
        <taxon>Spermatophyta</taxon>
        <taxon>Magnoliopsida</taxon>
        <taxon>eudicotyledons</taxon>
        <taxon>Gunneridae</taxon>
        <taxon>Pentapetalae</taxon>
        <taxon>rosids</taxon>
        <taxon>fabids</taxon>
        <taxon>Malpighiales</taxon>
        <taxon>Salicaceae</taxon>
        <taxon>Flacourtieae</taxon>
        <taxon>Dovyalis</taxon>
    </lineage>
</organism>
<comment type="caution">
    <text evidence="2">The sequence shown here is derived from an EMBL/GenBank/DDBJ whole genome shotgun (WGS) entry which is preliminary data.</text>
</comment>
<feature type="region of interest" description="Disordered" evidence="1">
    <location>
        <begin position="88"/>
        <end position="111"/>
    </location>
</feature>
<dbReference type="EMBL" id="CAWUPB010001172">
    <property type="protein sequence ID" value="CAK7345903.1"/>
    <property type="molecule type" value="Genomic_DNA"/>
</dbReference>